<protein>
    <submittedName>
        <fullName evidence="1">Uncharacterized protein</fullName>
    </submittedName>
</protein>
<keyword evidence="2" id="KW-1185">Reference proteome</keyword>
<gene>
    <name evidence="1" type="ORF">CEE69_31265</name>
</gene>
<name>A0A2G1VY84_9BACT</name>
<proteinExistence type="predicted"/>
<evidence type="ECO:0000313" key="2">
    <source>
        <dbReference type="Proteomes" id="UP000225740"/>
    </source>
</evidence>
<dbReference type="EMBL" id="NIZW01000053">
    <property type="protein sequence ID" value="PHQ31399.1"/>
    <property type="molecule type" value="Genomic_DNA"/>
</dbReference>
<dbReference type="AlphaFoldDB" id="A0A2G1VY84"/>
<organism evidence="1 2">
    <name type="scientific">Rhodopirellula bahusiensis</name>
    <dbReference type="NCBI Taxonomy" id="2014065"/>
    <lineage>
        <taxon>Bacteria</taxon>
        <taxon>Pseudomonadati</taxon>
        <taxon>Planctomycetota</taxon>
        <taxon>Planctomycetia</taxon>
        <taxon>Pirellulales</taxon>
        <taxon>Pirellulaceae</taxon>
        <taxon>Rhodopirellula</taxon>
    </lineage>
</organism>
<dbReference type="Proteomes" id="UP000225740">
    <property type="component" value="Unassembled WGS sequence"/>
</dbReference>
<reference evidence="1 2" key="1">
    <citation type="submission" date="2017-06" db="EMBL/GenBank/DDBJ databases">
        <title>Description of Rhodopirellula bahusiensis sp. nov.</title>
        <authorList>
            <person name="Kizina J."/>
            <person name="Harder J."/>
        </authorList>
    </citation>
    <scope>NUCLEOTIDE SEQUENCE [LARGE SCALE GENOMIC DNA]</scope>
    <source>
        <strain evidence="1 2">SWK21</strain>
    </source>
</reference>
<evidence type="ECO:0000313" key="1">
    <source>
        <dbReference type="EMBL" id="PHQ31399.1"/>
    </source>
</evidence>
<comment type="caution">
    <text evidence="1">The sequence shown here is derived from an EMBL/GenBank/DDBJ whole genome shotgun (WGS) entry which is preliminary data.</text>
</comment>
<sequence length="199" mass="22451">MMSTRFSLATLLMLTTIFAATANLAFALYRESRPIDWRNFTYDNAEILQHDGETVLFFGNATYHVESQLVRQQLDGSRVAIAAHRGEIVPMIRTYDDWDDTEIHSVWRRLGHTKRPMIVLFTPNGNVTKLEPLDVQEIERQIGSRSVLPTIPALGFAGSIVACALTFSYTKQGQNNRVHPSTRVGRFEVENLSRVPGDA</sequence>
<accession>A0A2G1VY84</accession>